<proteinExistence type="predicted"/>
<comment type="caution">
    <text evidence="2">The sequence shown here is derived from an EMBL/GenBank/DDBJ whole genome shotgun (WGS) entry which is preliminary data.</text>
</comment>
<name>A0A8J7GEV3_9ACTN</name>
<gene>
    <name evidence="2" type="ORF">IW245_002794</name>
</gene>
<dbReference type="EMBL" id="JADOUF010000001">
    <property type="protein sequence ID" value="MBG6136600.1"/>
    <property type="molecule type" value="Genomic_DNA"/>
</dbReference>
<feature type="compositionally biased region" description="Polar residues" evidence="1">
    <location>
        <begin position="35"/>
        <end position="49"/>
    </location>
</feature>
<sequence>MRENAACDAPLGVAPTRYNTDSCPSHRVSKLDKYSVSSSRIMRQMGNAS</sequence>
<dbReference type="AlphaFoldDB" id="A0A8J7GEV3"/>
<accession>A0A8J7GEV3</accession>
<feature type="region of interest" description="Disordered" evidence="1">
    <location>
        <begin position="1"/>
        <end position="49"/>
    </location>
</feature>
<organism evidence="2 3">
    <name type="scientific">Longispora fulva</name>
    <dbReference type="NCBI Taxonomy" id="619741"/>
    <lineage>
        <taxon>Bacteria</taxon>
        <taxon>Bacillati</taxon>
        <taxon>Actinomycetota</taxon>
        <taxon>Actinomycetes</taxon>
        <taxon>Micromonosporales</taxon>
        <taxon>Micromonosporaceae</taxon>
        <taxon>Longispora</taxon>
    </lineage>
</organism>
<evidence type="ECO:0000313" key="3">
    <source>
        <dbReference type="Proteomes" id="UP000622552"/>
    </source>
</evidence>
<evidence type="ECO:0000313" key="2">
    <source>
        <dbReference type="EMBL" id="MBG6136600.1"/>
    </source>
</evidence>
<protein>
    <submittedName>
        <fullName evidence="2">Uncharacterized protein</fullName>
    </submittedName>
</protein>
<reference evidence="2" key="1">
    <citation type="submission" date="2020-11" db="EMBL/GenBank/DDBJ databases">
        <title>Sequencing the genomes of 1000 actinobacteria strains.</title>
        <authorList>
            <person name="Klenk H.-P."/>
        </authorList>
    </citation>
    <scope>NUCLEOTIDE SEQUENCE</scope>
    <source>
        <strain evidence="2">DSM 45356</strain>
    </source>
</reference>
<dbReference type="RefSeq" id="WP_197003556.1">
    <property type="nucleotide sequence ID" value="NZ_BONS01000016.1"/>
</dbReference>
<evidence type="ECO:0000256" key="1">
    <source>
        <dbReference type="SAM" id="MobiDB-lite"/>
    </source>
</evidence>
<dbReference type="Proteomes" id="UP000622552">
    <property type="component" value="Unassembled WGS sequence"/>
</dbReference>
<keyword evidence="3" id="KW-1185">Reference proteome</keyword>